<dbReference type="InterPro" id="IPR023346">
    <property type="entry name" value="Lysozyme-like_dom_sf"/>
</dbReference>
<dbReference type="STRING" id="1029756.W911_15400"/>
<dbReference type="HOGENOM" id="CLU_035402_0_0_5"/>
<feature type="domain" description="Peptidoglycan binding-like" evidence="1">
    <location>
        <begin position="342"/>
        <end position="390"/>
    </location>
</feature>
<organism evidence="3 4">
    <name type="scientific">Hyphomicrobium nitrativorans NL23</name>
    <dbReference type="NCBI Taxonomy" id="1029756"/>
    <lineage>
        <taxon>Bacteria</taxon>
        <taxon>Pseudomonadati</taxon>
        <taxon>Pseudomonadota</taxon>
        <taxon>Alphaproteobacteria</taxon>
        <taxon>Hyphomicrobiales</taxon>
        <taxon>Hyphomicrobiaceae</taxon>
        <taxon>Hyphomicrobium</taxon>
    </lineage>
</organism>
<dbReference type="GO" id="GO:0009253">
    <property type="term" value="P:peptidoglycan catabolic process"/>
    <property type="evidence" value="ECO:0007669"/>
    <property type="project" value="TreeGrafter"/>
</dbReference>
<dbReference type="EMBL" id="CP006912">
    <property type="protein sequence ID" value="AHB49470.1"/>
    <property type="molecule type" value="Genomic_DNA"/>
</dbReference>
<dbReference type="KEGG" id="hni:W911_15400"/>
<dbReference type="PATRIC" id="fig|1029756.8.peg.3210"/>
<dbReference type="NCBIfam" id="TIGR02283">
    <property type="entry name" value="MltB_2"/>
    <property type="match status" value="1"/>
</dbReference>
<dbReference type="Gene3D" id="1.10.101.10">
    <property type="entry name" value="PGBD-like superfamily/PGBD"/>
    <property type="match status" value="1"/>
</dbReference>
<dbReference type="SUPFAM" id="SSF53955">
    <property type="entry name" value="Lysozyme-like"/>
    <property type="match status" value="1"/>
</dbReference>
<evidence type="ECO:0000313" key="4">
    <source>
        <dbReference type="Proteomes" id="UP000018542"/>
    </source>
</evidence>
<dbReference type="InterPro" id="IPR043426">
    <property type="entry name" value="MltB-like"/>
</dbReference>
<evidence type="ECO:0000259" key="1">
    <source>
        <dbReference type="Pfam" id="PF01471"/>
    </source>
</evidence>
<dbReference type="InterPro" id="IPR011970">
    <property type="entry name" value="MltB_2"/>
</dbReference>
<name>V5SHD6_9HYPH</name>
<feature type="domain" description="Transglycosylase SLT" evidence="2">
    <location>
        <begin position="19"/>
        <end position="319"/>
    </location>
</feature>
<protein>
    <submittedName>
        <fullName evidence="3">Lytic murein transglycosylase</fullName>
    </submittedName>
</protein>
<dbReference type="Pfam" id="PF01471">
    <property type="entry name" value="PG_binding_1"/>
    <property type="match status" value="1"/>
</dbReference>
<dbReference type="GO" id="GO:0008933">
    <property type="term" value="F:peptidoglycan lytic transglycosylase activity"/>
    <property type="evidence" value="ECO:0007669"/>
    <property type="project" value="TreeGrafter"/>
</dbReference>
<dbReference type="InterPro" id="IPR036365">
    <property type="entry name" value="PGBD-like_sf"/>
</dbReference>
<dbReference type="InterPro" id="IPR036366">
    <property type="entry name" value="PGBDSf"/>
</dbReference>
<sequence length="400" mass="44211">MLVVALAMPRAAKADANLEAWLAALRTEAEAAGVSRATFDAAMKGFKPDLKLPDLVLPGRPKNDARGQAEFTRAPSEYLDRAYLMRLAKQGQELLRQHEKTLEKIERDIGVDRYSVLAIWGRETSFGRHKLGHDAITALATQAYLGRRKEMFRDELIAALRMLESGVPRSLMRSSWAGAVGLTQFMPTEYFIHAYDLDGDGKTDIWHSVPDALASAAMQLKGKGWVPGQTWGYEVKLTGAADCAYEGPTQARTIAEWNELGFKRANGKPWTEKQLTLQAYVMSPAGGYGPTFLALENFQVIRRYNMSDLYAVFVGHLADRIAGGGDFVTPWGGIAAQKTSHIEEIQTRLKAAGYEISIVDGKIGSNTRKNVGLYERANNLKVDCWPSDAVLKHMRSSASR</sequence>
<evidence type="ECO:0000313" key="3">
    <source>
        <dbReference type="EMBL" id="AHB49470.1"/>
    </source>
</evidence>
<dbReference type="InterPro" id="IPR002477">
    <property type="entry name" value="Peptidoglycan-bd-like"/>
</dbReference>
<dbReference type="InterPro" id="IPR031304">
    <property type="entry name" value="SLT_2"/>
</dbReference>
<dbReference type="PANTHER" id="PTHR30163:SF8">
    <property type="entry name" value="LYTIC MUREIN TRANSGLYCOSYLASE"/>
    <property type="match status" value="1"/>
</dbReference>
<keyword evidence="4" id="KW-1185">Reference proteome</keyword>
<dbReference type="PANTHER" id="PTHR30163">
    <property type="entry name" value="MEMBRANE-BOUND LYTIC MUREIN TRANSGLYCOSYLASE B"/>
    <property type="match status" value="1"/>
</dbReference>
<proteinExistence type="predicted"/>
<gene>
    <name evidence="3" type="ORF">W911_15400</name>
</gene>
<dbReference type="Proteomes" id="UP000018542">
    <property type="component" value="Chromosome"/>
</dbReference>
<dbReference type="Gene3D" id="1.10.8.350">
    <property type="entry name" value="Bacterial muramidase"/>
    <property type="match status" value="1"/>
</dbReference>
<reference evidence="3 4" key="1">
    <citation type="journal article" date="2014" name="Genome Announc.">
        <title>Complete Genome Sequence of Hyphomicrobium nitrativorans Strain NL23, a Denitrifying Bacterium Isolated from Biofilm of a Methanol-Fed Denitrification System Treating Seawater at the Montreal Biodome.</title>
        <authorList>
            <person name="Martineau C."/>
            <person name="Villeneuve C."/>
            <person name="Mauffrey F."/>
            <person name="Villemur R."/>
        </authorList>
    </citation>
    <scope>NUCLEOTIDE SEQUENCE [LARGE SCALE GENOMIC DNA]</scope>
    <source>
        <strain evidence="3">NL23</strain>
    </source>
</reference>
<dbReference type="Pfam" id="PF13406">
    <property type="entry name" value="SLT_2"/>
    <property type="match status" value="1"/>
</dbReference>
<dbReference type="AlphaFoldDB" id="V5SHD6"/>
<dbReference type="Gene3D" id="1.10.530.10">
    <property type="match status" value="1"/>
</dbReference>
<evidence type="ECO:0000259" key="2">
    <source>
        <dbReference type="Pfam" id="PF13406"/>
    </source>
</evidence>
<accession>V5SHD6</accession>
<dbReference type="SUPFAM" id="SSF47090">
    <property type="entry name" value="PGBD-like"/>
    <property type="match status" value="1"/>
</dbReference>